<feature type="region of interest" description="Disordered" evidence="1">
    <location>
        <begin position="451"/>
        <end position="471"/>
    </location>
</feature>
<feature type="compositionally biased region" description="Polar residues" evidence="1">
    <location>
        <begin position="453"/>
        <end position="463"/>
    </location>
</feature>
<accession>A0A8H5LD21</accession>
<sequence>MATTQPTEFPSLSDSRLPSSELDKKILVQLKDVWNKHSDTWDEETKREFVDHILKGYTKVTKSNQAYPSCHRLWKADHPTFARWVILRVTYDEDKLSTPREWLRNKYENFDPQSWASPVSKKPLKAPGTRWESGHSSEEEDLGTLGKSQEPKSLRSAEAMEICDNESDYDKIHGDGTYKDDRHDNSDQDETNDKAITRSRFKAVNVPEPGRDLSRKRGTSNASVNLRTKLQKTDSLRTPSSPEEAHLPEASGQSTAHTADIQARSRPLQWKAKLQELRLPVRGPHQSQPAPNFGASAGGQPYLSPNPTVVSFTQRSYDQNDFRSSTTPRQWARSQERSSCLNTPVASHEKKADDQSVPSDPRDRIQTRGHSTQSGHVRAKFGLVDPRAGESAASAQSLPRSPECRDNIPTMVPHGFSNSFVFSSGSYGESKPHTREALPLRVNHRETLETPGNVFTQKPSGLQQLPPDDPGEPSWFRQFRTQYYSDQKETRARIAHEIKREVTGIVFEAVQDLIQPLSNSITQCVDTLAKHNANAVGVTEHIDHAVSAAQNLRDMKQILNNIVDTSRLQLETSQREGAAIQGRLLPVITEHRKDIDNLVQRATSIEERTTDVEEYLELQLADEGGHSARNAPHGNENEHHTFGNHEGTGGY</sequence>
<keyword evidence="3" id="KW-1185">Reference proteome</keyword>
<dbReference type="Proteomes" id="UP000546213">
    <property type="component" value="Unassembled WGS sequence"/>
</dbReference>
<feature type="compositionally biased region" description="Basic and acidic residues" evidence="1">
    <location>
        <begin position="168"/>
        <end position="196"/>
    </location>
</feature>
<feature type="compositionally biased region" description="Polar residues" evidence="1">
    <location>
        <begin position="219"/>
        <end position="228"/>
    </location>
</feature>
<protein>
    <submittedName>
        <fullName evidence="2">Uncharacterized protein</fullName>
    </submittedName>
</protein>
<reference evidence="2 3" key="1">
    <citation type="submission" date="2020-05" db="EMBL/GenBank/DDBJ databases">
        <title>Identification and distribution of gene clusters putatively required for synthesis of sphingolipid metabolism inhibitors in phylogenetically diverse species of the filamentous fungus Fusarium.</title>
        <authorList>
            <person name="Kim H.-S."/>
            <person name="Busman M."/>
            <person name="Brown D.W."/>
            <person name="Divon H."/>
            <person name="Uhlig S."/>
            <person name="Proctor R.H."/>
        </authorList>
    </citation>
    <scope>NUCLEOTIDE SEQUENCE [LARGE SCALE GENOMIC DNA]</scope>
    <source>
        <strain evidence="2 3">NRRL 36939</strain>
    </source>
</reference>
<gene>
    <name evidence="2" type="ORF">FPCIR_6815</name>
</gene>
<dbReference type="EMBL" id="JAAOAS010000155">
    <property type="protein sequence ID" value="KAF5589369.1"/>
    <property type="molecule type" value="Genomic_DNA"/>
</dbReference>
<feature type="compositionally biased region" description="Basic and acidic residues" evidence="1">
    <location>
        <begin position="347"/>
        <end position="366"/>
    </location>
</feature>
<comment type="caution">
    <text evidence="2">The sequence shown here is derived from an EMBL/GenBank/DDBJ whole genome shotgun (WGS) entry which is preliminary data.</text>
</comment>
<evidence type="ECO:0000313" key="3">
    <source>
        <dbReference type="Proteomes" id="UP000546213"/>
    </source>
</evidence>
<organism evidence="2 3">
    <name type="scientific">Fusarium pseudocircinatum</name>
    <dbReference type="NCBI Taxonomy" id="56676"/>
    <lineage>
        <taxon>Eukaryota</taxon>
        <taxon>Fungi</taxon>
        <taxon>Dikarya</taxon>
        <taxon>Ascomycota</taxon>
        <taxon>Pezizomycotina</taxon>
        <taxon>Sordariomycetes</taxon>
        <taxon>Hypocreomycetidae</taxon>
        <taxon>Hypocreales</taxon>
        <taxon>Nectriaceae</taxon>
        <taxon>Fusarium</taxon>
        <taxon>Fusarium fujikuroi species complex</taxon>
    </lineage>
</organism>
<name>A0A8H5LD21_9HYPO</name>
<feature type="region of interest" description="Disordered" evidence="1">
    <location>
        <begin position="625"/>
        <end position="651"/>
    </location>
</feature>
<evidence type="ECO:0000256" key="1">
    <source>
        <dbReference type="SAM" id="MobiDB-lite"/>
    </source>
</evidence>
<proteinExistence type="predicted"/>
<evidence type="ECO:0000313" key="2">
    <source>
        <dbReference type="EMBL" id="KAF5589369.1"/>
    </source>
</evidence>
<dbReference type="OrthoDB" id="5068270at2759"/>
<dbReference type="AlphaFoldDB" id="A0A8H5LD21"/>
<feature type="compositionally biased region" description="Polar residues" evidence="1">
    <location>
        <begin position="303"/>
        <end position="345"/>
    </location>
</feature>
<feature type="region of interest" description="Disordered" evidence="1">
    <location>
        <begin position="114"/>
        <end position="403"/>
    </location>
</feature>